<dbReference type="InParanoid" id="A0A0V0QU38"/>
<dbReference type="AlphaFoldDB" id="A0A0V0QU38"/>
<comment type="caution">
    <text evidence="1">The sequence shown here is derived from an EMBL/GenBank/DDBJ whole genome shotgun (WGS) entry which is preliminary data.</text>
</comment>
<evidence type="ECO:0000313" key="2">
    <source>
        <dbReference type="Proteomes" id="UP000054937"/>
    </source>
</evidence>
<dbReference type="Proteomes" id="UP000054937">
    <property type="component" value="Unassembled WGS sequence"/>
</dbReference>
<protein>
    <submittedName>
        <fullName evidence="1">Uncharacterized protein</fullName>
    </submittedName>
</protein>
<name>A0A0V0QU38_PSEPJ</name>
<keyword evidence="2" id="KW-1185">Reference proteome</keyword>
<organism evidence="1 2">
    <name type="scientific">Pseudocohnilembus persalinus</name>
    <name type="common">Ciliate</name>
    <dbReference type="NCBI Taxonomy" id="266149"/>
    <lineage>
        <taxon>Eukaryota</taxon>
        <taxon>Sar</taxon>
        <taxon>Alveolata</taxon>
        <taxon>Ciliophora</taxon>
        <taxon>Intramacronucleata</taxon>
        <taxon>Oligohymenophorea</taxon>
        <taxon>Scuticociliatia</taxon>
        <taxon>Philasterida</taxon>
        <taxon>Pseudocohnilembidae</taxon>
        <taxon>Pseudocohnilembus</taxon>
    </lineage>
</organism>
<dbReference type="EMBL" id="LDAU01000104">
    <property type="protein sequence ID" value="KRX05774.1"/>
    <property type="molecule type" value="Genomic_DNA"/>
</dbReference>
<sequence>MGNSGYFGKTSSELNKSFNNSPSKFQKFKLMTHVQLKSNVDSVVNDFISKRYHNSPLRPSSTGANSFLINWNKVSNVQQGQKSPAKQALESAYSKQQMKKQSLEKEGSFFKKGLVNDLFESPFKKTSKYDLSNQQQKRLAQLLG</sequence>
<accession>A0A0V0QU38</accession>
<evidence type="ECO:0000313" key="1">
    <source>
        <dbReference type="EMBL" id="KRX05774.1"/>
    </source>
</evidence>
<proteinExistence type="predicted"/>
<gene>
    <name evidence="1" type="ORF">PPERSA_02306</name>
</gene>
<reference evidence="1 2" key="1">
    <citation type="journal article" date="2015" name="Sci. Rep.">
        <title>Genome of the facultative scuticociliatosis pathogen Pseudocohnilembus persalinus provides insight into its virulence through horizontal gene transfer.</title>
        <authorList>
            <person name="Xiong J."/>
            <person name="Wang G."/>
            <person name="Cheng J."/>
            <person name="Tian M."/>
            <person name="Pan X."/>
            <person name="Warren A."/>
            <person name="Jiang C."/>
            <person name="Yuan D."/>
            <person name="Miao W."/>
        </authorList>
    </citation>
    <scope>NUCLEOTIDE SEQUENCE [LARGE SCALE GENOMIC DNA]</scope>
    <source>
        <strain evidence="1">36N120E</strain>
    </source>
</reference>